<reference evidence="2 3" key="1">
    <citation type="journal article" date="2020" name="ISME J.">
        <title>Uncovering the hidden diversity of litter-decomposition mechanisms in mushroom-forming fungi.</title>
        <authorList>
            <person name="Floudas D."/>
            <person name="Bentzer J."/>
            <person name="Ahren D."/>
            <person name="Johansson T."/>
            <person name="Persson P."/>
            <person name="Tunlid A."/>
        </authorList>
    </citation>
    <scope>NUCLEOTIDE SEQUENCE [LARGE SCALE GENOMIC DNA]</scope>
    <source>
        <strain evidence="2 3">CBS 291.85</strain>
    </source>
</reference>
<organism evidence="2 3">
    <name type="scientific">Tetrapyrgos nigripes</name>
    <dbReference type="NCBI Taxonomy" id="182062"/>
    <lineage>
        <taxon>Eukaryota</taxon>
        <taxon>Fungi</taxon>
        <taxon>Dikarya</taxon>
        <taxon>Basidiomycota</taxon>
        <taxon>Agaricomycotina</taxon>
        <taxon>Agaricomycetes</taxon>
        <taxon>Agaricomycetidae</taxon>
        <taxon>Agaricales</taxon>
        <taxon>Marasmiineae</taxon>
        <taxon>Marasmiaceae</taxon>
        <taxon>Tetrapyrgos</taxon>
    </lineage>
</organism>
<evidence type="ECO:0000313" key="2">
    <source>
        <dbReference type="EMBL" id="KAF5328883.1"/>
    </source>
</evidence>
<keyword evidence="3" id="KW-1185">Reference proteome</keyword>
<dbReference type="Proteomes" id="UP000559256">
    <property type="component" value="Unassembled WGS sequence"/>
</dbReference>
<comment type="caution">
    <text evidence="2">The sequence shown here is derived from an EMBL/GenBank/DDBJ whole genome shotgun (WGS) entry which is preliminary data.</text>
</comment>
<dbReference type="AlphaFoldDB" id="A0A8H5BUR9"/>
<dbReference type="EMBL" id="JAACJM010000356">
    <property type="protein sequence ID" value="KAF5328883.1"/>
    <property type="molecule type" value="Genomic_DNA"/>
</dbReference>
<accession>A0A8H5BUR9</accession>
<protein>
    <submittedName>
        <fullName evidence="2">Uncharacterized protein</fullName>
    </submittedName>
</protein>
<sequence length="105" mass="12185">MVCVRIPIQSTSYDDCKNRFISFHLISSPGPLRNSSDISSRLRSVINININITIKPQLRNTQHATRFQQQFRTRHLPLLNDNVDPGNTYRTRTNRPRPNQLGRSL</sequence>
<name>A0A8H5BUR9_9AGAR</name>
<feature type="compositionally biased region" description="Low complexity" evidence="1">
    <location>
        <begin position="85"/>
        <end position="99"/>
    </location>
</feature>
<proteinExistence type="predicted"/>
<evidence type="ECO:0000313" key="3">
    <source>
        <dbReference type="Proteomes" id="UP000559256"/>
    </source>
</evidence>
<feature type="region of interest" description="Disordered" evidence="1">
    <location>
        <begin position="78"/>
        <end position="105"/>
    </location>
</feature>
<gene>
    <name evidence="2" type="ORF">D9758_018392</name>
</gene>
<evidence type="ECO:0000256" key="1">
    <source>
        <dbReference type="SAM" id="MobiDB-lite"/>
    </source>
</evidence>